<proteinExistence type="predicted"/>
<reference evidence="2 3" key="1">
    <citation type="submission" date="2015-02" db="EMBL/GenBank/DDBJ databases">
        <title>Single-cell genomics of uncultivated deep-branching MTB reveals a conserved set of magnetosome genes.</title>
        <authorList>
            <person name="Kolinko S."/>
            <person name="Richter M."/>
            <person name="Glockner F.O."/>
            <person name="Brachmann A."/>
            <person name="Schuler D."/>
        </authorList>
    </citation>
    <scope>NUCLEOTIDE SEQUENCE [LARGE SCALE GENOMIC DNA]</scope>
    <source>
        <strain evidence="2">SKK-01</strain>
    </source>
</reference>
<evidence type="ECO:0000313" key="2">
    <source>
        <dbReference type="EMBL" id="KJJ83528.1"/>
    </source>
</evidence>
<protein>
    <recommendedName>
        <fullName evidence="4">Tetratricopeptide repeat protein</fullName>
    </recommendedName>
</protein>
<sequence>MIKTFVGHSFDPEDESIIIAFKKAFDSFKKSMPFEWEDAEVTQIKPLSEKVRLKMKDKNLFIGIFTRKYIEVDPKKLIKPKFLNKDTYVSRRSDCAYGTSYWIYQESGYAIAREMKTLFLVENGVRELKGLHADTEYIYFERGRESECFAKLNEALGQFLNDKKCDADGKGSNVPPKQPSKSIDVEANDNITTQESVETQGSDGAKENKEEKNDPYYFRELYIALLEKDNAKFDRLKNEVLEKYKTDEVNMLEWQAKILSLESLLAQKDVLSDLKDLQKKKPDNSVVAYHLGQEYEKYKNYEKAVDEYLKSAKHESKVGVKLHRIHAAALAYVKNSQKGEAVDILLKAFSEGSPDDEKRLIYGYLADVAKAMEDNELFTALAEKALAMNPSNNSLRFSLSYKYSNMDKDGLALYHYNILAANSPDSSNCNNLGVAYASLGMHSKAVESYIRASELGATISRANLAQKLLNEGFVDLANEQLKEAMKSENYEKDNVGRALSRIDSIREEENKKEKEALESVVEERNFKQNYAEAYSIGFAVVDSLSGDWSSKHGQIEIRLKSGSILHGKKEETIEESNWFLGLTALSGGPLGKVPETRTVKYIRTFEGKIIKNRAIEYKLKIERQPAYNTLLTQDLTITEFSGRGYINKEMSLIKIVELDKDKKQSFSEMKKA</sequence>
<dbReference type="EMBL" id="JYNY01000547">
    <property type="protein sequence ID" value="KJJ83528.1"/>
    <property type="molecule type" value="Genomic_DNA"/>
</dbReference>
<dbReference type="SMART" id="SM00028">
    <property type="entry name" value="TPR"/>
    <property type="match status" value="2"/>
</dbReference>
<accession>A0A0F0CJM5</accession>
<gene>
    <name evidence="2" type="ORF">OMAG_002615</name>
</gene>
<dbReference type="InterPro" id="IPR019734">
    <property type="entry name" value="TPR_rpt"/>
</dbReference>
<organism evidence="2 3">
    <name type="scientific">Candidatus Omnitrophus magneticus</name>
    <dbReference type="NCBI Taxonomy" id="1609969"/>
    <lineage>
        <taxon>Bacteria</taxon>
        <taxon>Pseudomonadati</taxon>
        <taxon>Candidatus Omnitrophota</taxon>
        <taxon>Candidatus Omnitrophus</taxon>
    </lineage>
</organism>
<dbReference type="Gene3D" id="1.25.40.10">
    <property type="entry name" value="Tetratricopeptide repeat domain"/>
    <property type="match status" value="1"/>
</dbReference>
<comment type="caution">
    <text evidence="2">The sequence shown here is derived from an EMBL/GenBank/DDBJ whole genome shotgun (WGS) entry which is preliminary data.</text>
</comment>
<evidence type="ECO:0008006" key="4">
    <source>
        <dbReference type="Google" id="ProtNLM"/>
    </source>
</evidence>
<keyword evidence="3" id="KW-1185">Reference proteome</keyword>
<evidence type="ECO:0000313" key="3">
    <source>
        <dbReference type="Proteomes" id="UP000033428"/>
    </source>
</evidence>
<feature type="region of interest" description="Disordered" evidence="1">
    <location>
        <begin position="167"/>
        <end position="210"/>
    </location>
</feature>
<feature type="compositionally biased region" description="Polar residues" evidence="1">
    <location>
        <begin position="189"/>
        <end position="202"/>
    </location>
</feature>
<dbReference type="Pfam" id="PF13181">
    <property type="entry name" value="TPR_8"/>
    <property type="match status" value="1"/>
</dbReference>
<dbReference type="PATRIC" id="fig|1609969.3.peg.2804"/>
<dbReference type="InterPro" id="IPR011990">
    <property type="entry name" value="TPR-like_helical_dom_sf"/>
</dbReference>
<dbReference type="Proteomes" id="UP000033428">
    <property type="component" value="Unassembled WGS sequence"/>
</dbReference>
<evidence type="ECO:0000256" key="1">
    <source>
        <dbReference type="SAM" id="MobiDB-lite"/>
    </source>
</evidence>
<dbReference type="SUPFAM" id="SSF81901">
    <property type="entry name" value="HCP-like"/>
    <property type="match status" value="1"/>
</dbReference>
<dbReference type="AlphaFoldDB" id="A0A0F0CJM5"/>
<name>A0A0F0CJM5_9BACT</name>